<evidence type="ECO:0000313" key="2">
    <source>
        <dbReference type="EMBL" id="SER81035.1"/>
    </source>
</evidence>
<keyword evidence="3" id="KW-1185">Reference proteome</keyword>
<dbReference type="GO" id="GO:0160105">
    <property type="term" value="F:tRNA (adenine(22)-N1)-methyltransferase activity"/>
    <property type="evidence" value="ECO:0007669"/>
    <property type="project" value="InterPro"/>
</dbReference>
<dbReference type="Gene3D" id="3.40.50.150">
    <property type="entry name" value="Vaccinia Virus protein VP39"/>
    <property type="match status" value="1"/>
</dbReference>
<protein>
    <submittedName>
        <fullName evidence="2">tRNA (Adenine22-N1)-methyltransferase</fullName>
    </submittedName>
</protein>
<dbReference type="PANTHER" id="PTHR38451">
    <property type="entry name" value="TRNA (ADENINE(22)-N(1))-METHYLTRANSFERASE"/>
    <property type="match status" value="1"/>
</dbReference>
<dbReference type="Pfam" id="PF04816">
    <property type="entry name" value="TrmK"/>
    <property type="match status" value="1"/>
</dbReference>
<proteinExistence type="predicted"/>
<comment type="caution">
    <text evidence="2">The sequence shown here is derived from an EMBL/GenBank/DDBJ whole genome shotgun (WGS) entry which is preliminary data.</text>
</comment>
<keyword evidence="1" id="KW-0175">Coiled coil</keyword>
<gene>
    <name evidence="2" type="ORF">SAMN05444126_10681</name>
</gene>
<name>A0A1H9S8W2_9BACI</name>
<evidence type="ECO:0000313" key="3">
    <source>
        <dbReference type="Proteomes" id="UP000199318"/>
    </source>
</evidence>
<dbReference type="AlphaFoldDB" id="A0A1H9S8W2"/>
<dbReference type="InterPro" id="IPR006901">
    <property type="entry name" value="TrmK"/>
</dbReference>
<evidence type="ECO:0000256" key="1">
    <source>
        <dbReference type="SAM" id="Coils"/>
    </source>
</evidence>
<dbReference type="RefSeq" id="WP_093072373.1">
    <property type="nucleotide sequence ID" value="NZ_FOGV01000006.1"/>
</dbReference>
<dbReference type="InterPro" id="IPR029063">
    <property type="entry name" value="SAM-dependent_MTases_sf"/>
</dbReference>
<dbReference type="OrthoDB" id="5881184at2"/>
<dbReference type="Proteomes" id="UP000199318">
    <property type="component" value="Unassembled WGS sequence"/>
</dbReference>
<dbReference type="STRING" id="1464123.SAMN05444126_10681"/>
<reference evidence="3" key="1">
    <citation type="submission" date="2016-10" db="EMBL/GenBank/DDBJ databases">
        <authorList>
            <person name="de Groot N.N."/>
        </authorList>
    </citation>
    <scope>NUCLEOTIDE SEQUENCE [LARGE SCALE GENOMIC DNA]</scope>
    <source>
        <strain evidence="3">10nlg</strain>
    </source>
</reference>
<sequence>MERDTLSLRLKTVADYVRQGDIVADIGTDHGYLAVYLLTAGISPKAVLGDVNEGPLKAAAENIQTYQLAEQAEVLLGNGLDVLTERKADTVIIAGMGGPLISSILESGKSQLKNVTRLILQPNIAADHIRVWLMANGWKIIDETIFAEDGHIYEVIAAEPGDPYEVYSVEIPVMKQHWLGPVLMQTKNFAFRLKWERELEQLKQIQSQLNRAANREKAAEKSEEVTRKMTWLKEVLNE</sequence>
<feature type="coiled-coil region" evidence="1">
    <location>
        <begin position="192"/>
        <end position="222"/>
    </location>
</feature>
<dbReference type="PANTHER" id="PTHR38451:SF1">
    <property type="entry name" value="TRNA (ADENINE(22)-N(1))-METHYLTRANSFERASE"/>
    <property type="match status" value="1"/>
</dbReference>
<dbReference type="Gene3D" id="1.10.287.1890">
    <property type="match status" value="1"/>
</dbReference>
<organism evidence="2 3">
    <name type="scientific">Salisediminibacterium halotolerans</name>
    <dbReference type="NCBI Taxonomy" id="517425"/>
    <lineage>
        <taxon>Bacteria</taxon>
        <taxon>Bacillati</taxon>
        <taxon>Bacillota</taxon>
        <taxon>Bacilli</taxon>
        <taxon>Bacillales</taxon>
        <taxon>Bacillaceae</taxon>
        <taxon>Salisediminibacterium</taxon>
    </lineage>
</organism>
<dbReference type="EMBL" id="FOGV01000006">
    <property type="protein sequence ID" value="SER81035.1"/>
    <property type="molecule type" value="Genomic_DNA"/>
</dbReference>
<dbReference type="PIRSF" id="PIRSF018637">
    <property type="entry name" value="TrmK"/>
    <property type="match status" value="1"/>
</dbReference>
<accession>A0A1H9S8W2</accession>
<dbReference type="SUPFAM" id="SSF53335">
    <property type="entry name" value="S-adenosyl-L-methionine-dependent methyltransferases"/>
    <property type="match status" value="1"/>
</dbReference>